<evidence type="ECO:0000256" key="8">
    <source>
        <dbReference type="ARBA" id="ARBA00023125"/>
    </source>
</evidence>
<dbReference type="Gene3D" id="3.40.50.300">
    <property type="entry name" value="P-loop containing nucleotide triphosphate hydrolases"/>
    <property type="match status" value="2"/>
</dbReference>
<evidence type="ECO:0000256" key="12">
    <source>
        <dbReference type="ARBA" id="ARBA00023235"/>
    </source>
</evidence>
<keyword evidence="12 15" id="KW-0413">Isomerase</keyword>
<dbReference type="InterPro" id="IPR003593">
    <property type="entry name" value="AAA+_ATPase"/>
</dbReference>
<name>A0AAV5QDJ4_9ASCO</name>
<dbReference type="GO" id="GO:0000723">
    <property type="term" value="P:telomere maintenance"/>
    <property type="evidence" value="ECO:0007669"/>
    <property type="project" value="InterPro"/>
</dbReference>
<evidence type="ECO:0000256" key="1">
    <source>
        <dbReference type="ARBA" id="ARBA00001946"/>
    </source>
</evidence>
<organism evidence="18 19">
    <name type="scientific">Saccharomycopsis crataegensis</name>
    <dbReference type="NCBI Taxonomy" id="43959"/>
    <lineage>
        <taxon>Eukaryota</taxon>
        <taxon>Fungi</taxon>
        <taxon>Dikarya</taxon>
        <taxon>Ascomycota</taxon>
        <taxon>Saccharomycotina</taxon>
        <taxon>Saccharomycetes</taxon>
        <taxon>Saccharomycopsidaceae</taxon>
        <taxon>Saccharomycopsis</taxon>
    </lineage>
</organism>
<dbReference type="GO" id="GO:0005524">
    <property type="term" value="F:ATP binding"/>
    <property type="evidence" value="ECO:0007669"/>
    <property type="project" value="UniProtKB-UniRule"/>
</dbReference>
<keyword evidence="6 15" id="KW-0347">Helicase</keyword>
<evidence type="ECO:0000256" key="14">
    <source>
        <dbReference type="ARBA" id="ARBA00048954"/>
    </source>
</evidence>
<evidence type="ECO:0000256" key="9">
    <source>
        <dbReference type="ARBA" id="ARBA00023128"/>
    </source>
</evidence>
<evidence type="ECO:0000256" key="15">
    <source>
        <dbReference type="HAMAP-Rule" id="MF_03176"/>
    </source>
</evidence>
<dbReference type="CDD" id="cd18809">
    <property type="entry name" value="SF1_C_RecD"/>
    <property type="match status" value="1"/>
</dbReference>
<dbReference type="FunFam" id="3.40.50.300:FF:001226">
    <property type="entry name" value="ATP-dependent DNA helicase PIF1"/>
    <property type="match status" value="1"/>
</dbReference>
<keyword evidence="3 15" id="KW-0547">Nucleotide-binding</keyword>
<dbReference type="Proteomes" id="UP001360560">
    <property type="component" value="Unassembled WGS sequence"/>
</dbReference>
<keyword evidence="8 15" id="KW-0238">DNA-binding</keyword>
<dbReference type="InterPro" id="IPR048293">
    <property type="entry name" value="PIF1_RRM3_pfh1"/>
</dbReference>
<evidence type="ECO:0000256" key="11">
    <source>
        <dbReference type="ARBA" id="ARBA00023204"/>
    </source>
</evidence>
<dbReference type="GO" id="GO:0006310">
    <property type="term" value="P:DNA recombination"/>
    <property type="evidence" value="ECO:0007669"/>
    <property type="project" value="UniProtKB-UniRule"/>
</dbReference>
<dbReference type="GO" id="GO:0006281">
    <property type="term" value="P:DNA repair"/>
    <property type="evidence" value="ECO:0007669"/>
    <property type="project" value="UniProtKB-UniRule"/>
</dbReference>
<sequence length="682" mass="76554">MISQGGSNRRNQKGQSTLSNFLISKKPKKAGQVATQRSMISSSSNNVSKFTDSSSLTKIISLDSDDEDKSEDNADLQIIRHKVLSKSDKVIKPLKPHNFSRSFVSPVTQISHNNLKTTMNSETTEKSMKKFQKWDSIAISNKPRLVRENSTPSFTSSSQSSKSAQDAAGANQDQIVLSSEQKQVLKMVIDEGRSIFFTGSAGTGKSVLLREIIKRLQGVYYREDFVAVTASTGLAAVNIGGQTIHRFAGIGIGNGSVGELIKRVEKNELNVKRWRNIKVLIIDEISMIDGDLFSKVAAVAKHVRRNDQPFGGIQLVLTGDFFQLPPVPDKFSHRAPKYCFQSPEWNDVVEETILLTNVFRQKGDTELIDMLNTVRLGTCSIEMARKFQSLSRQVIYDDNIQPTELYPTREEVRISNSTRLNQLPGKPRCFKAVDVFSSDNPYAIKHEKSMLDNMLCVEELILKEDAQVLMLKNLDNKVVNGSVGIVSCFLTEELYLGLLHDYDFDNFNNSSTREEVRFISSCIGEQPQEEMRSKLNTFSSDARVRMKPHLLTALRSRTTDVYPVVAFSIPGSRDDGKIIKLVQTDEFSVNIPKAGSKKSGKAVRMQIPLLLSWAISIHKSQGQTLDRVKVDLNKIFEKGQVYVALSRATSKDRLQVLNFRSEKIRASDEVREFYRNLQTISN</sequence>
<comment type="function">
    <text evidence="15">DNA-dependent ATPase and 5'-3' DNA helicase required for the maintenance of both mitochondrial and nuclear genome stability.</text>
</comment>
<keyword evidence="11 15" id="KW-0234">DNA repair</keyword>
<feature type="region of interest" description="Disordered" evidence="16">
    <location>
        <begin position="1"/>
        <end position="47"/>
    </location>
</feature>
<dbReference type="Pfam" id="PF05970">
    <property type="entry name" value="PIF1"/>
    <property type="match status" value="1"/>
</dbReference>
<keyword evidence="7 15" id="KW-0067">ATP-binding</keyword>
<dbReference type="EC" id="5.6.2.3" evidence="15"/>
<dbReference type="GO" id="GO:0016787">
    <property type="term" value="F:hydrolase activity"/>
    <property type="evidence" value="ECO:0007669"/>
    <property type="project" value="UniProtKB-KW"/>
</dbReference>
<dbReference type="CDD" id="cd18037">
    <property type="entry name" value="DEXSc_Pif1_like"/>
    <property type="match status" value="1"/>
</dbReference>
<evidence type="ECO:0000256" key="4">
    <source>
        <dbReference type="ARBA" id="ARBA00022763"/>
    </source>
</evidence>
<feature type="compositionally biased region" description="Polar residues" evidence="16">
    <location>
        <begin position="1"/>
        <end position="22"/>
    </location>
</feature>
<comment type="cofactor">
    <cofactor evidence="1 15">
        <name>Mg(2+)</name>
        <dbReference type="ChEBI" id="CHEBI:18420"/>
    </cofactor>
</comment>
<comment type="subunit">
    <text evidence="15">Monomer.</text>
</comment>
<dbReference type="PANTHER" id="PTHR47642:SF5">
    <property type="entry name" value="ATP-DEPENDENT DNA HELICASE"/>
    <property type="match status" value="1"/>
</dbReference>
<evidence type="ECO:0000256" key="5">
    <source>
        <dbReference type="ARBA" id="ARBA00022801"/>
    </source>
</evidence>
<proteinExistence type="inferred from homology"/>
<comment type="similarity">
    <text evidence="15">Belongs to the helicase family. PIF1 subfamily.</text>
</comment>
<evidence type="ECO:0000313" key="18">
    <source>
        <dbReference type="EMBL" id="GMM32817.1"/>
    </source>
</evidence>
<keyword evidence="5 15" id="KW-0378">Hydrolase</keyword>
<evidence type="ECO:0000256" key="3">
    <source>
        <dbReference type="ARBA" id="ARBA00022741"/>
    </source>
</evidence>
<feature type="DNA-binding region" evidence="15">
    <location>
        <begin position="640"/>
        <end position="659"/>
    </location>
</feature>
<evidence type="ECO:0000256" key="10">
    <source>
        <dbReference type="ARBA" id="ARBA00023172"/>
    </source>
</evidence>
<dbReference type="InterPro" id="IPR027417">
    <property type="entry name" value="P-loop_NTPase"/>
</dbReference>
<dbReference type="InterPro" id="IPR051055">
    <property type="entry name" value="PIF1_helicase"/>
</dbReference>
<feature type="binding site" evidence="15">
    <location>
        <begin position="199"/>
        <end position="206"/>
    </location>
    <ligand>
        <name>ATP</name>
        <dbReference type="ChEBI" id="CHEBI:30616"/>
    </ligand>
</feature>
<comment type="caution">
    <text evidence="18">The sequence shown here is derived from an EMBL/GenBank/DDBJ whole genome shotgun (WGS) entry which is preliminary data.</text>
</comment>
<keyword evidence="13 15" id="KW-0539">Nucleus</keyword>
<evidence type="ECO:0000256" key="7">
    <source>
        <dbReference type="ARBA" id="ARBA00022840"/>
    </source>
</evidence>
<protein>
    <recommendedName>
        <fullName evidence="15">ATP-dependent DNA helicase PIF1</fullName>
        <ecNumber evidence="15">5.6.2.3</ecNumber>
    </recommendedName>
    <alternativeName>
        <fullName evidence="15">DNA 5'-3' helicase PIF1</fullName>
    </alternativeName>
    <alternativeName>
        <fullName evidence="15">DNA repair and recombination helicase PIF1</fullName>
    </alternativeName>
</protein>
<feature type="region of interest" description="Disordered" evidence="16">
    <location>
        <begin position="145"/>
        <end position="172"/>
    </location>
</feature>
<dbReference type="GO" id="GO:0005739">
    <property type="term" value="C:mitochondrion"/>
    <property type="evidence" value="ECO:0007669"/>
    <property type="project" value="UniProtKB-SubCell"/>
</dbReference>
<dbReference type="GO" id="GO:0043139">
    <property type="term" value="F:5'-3' DNA helicase activity"/>
    <property type="evidence" value="ECO:0007669"/>
    <property type="project" value="UniProtKB-UniRule"/>
</dbReference>
<reference evidence="18 19" key="1">
    <citation type="journal article" date="2023" name="Elife">
        <title>Identification of key yeast species and microbe-microbe interactions impacting larval growth of Drosophila in the wild.</title>
        <authorList>
            <person name="Mure A."/>
            <person name="Sugiura Y."/>
            <person name="Maeda R."/>
            <person name="Honda K."/>
            <person name="Sakurai N."/>
            <person name="Takahashi Y."/>
            <person name="Watada M."/>
            <person name="Katoh T."/>
            <person name="Gotoh A."/>
            <person name="Gotoh Y."/>
            <person name="Taniguchi I."/>
            <person name="Nakamura K."/>
            <person name="Hayashi T."/>
            <person name="Katayama T."/>
            <person name="Uemura T."/>
            <person name="Hattori Y."/>
        </authorList>
    </citation>
    <scope>NUCLEOTIDE SEQUENCE [LARGE SCALE GENOMIC DNA]</scope>
    <source>
        <strain evidence="18 19">SC-9</strain>
    </source>
</reference>
<dbReference type="InterPro" id="IPR010285">
    <property type="entry name" value="DNA_helicase_pif1-like_DEAD"/>
</dbReference>
<keyword evidence="19" id="KW-1185">Reference proteome</keyword>
<keyword evidence="10 15" id="KW-0233">DNA recombination</keyword>
<dbReference type="HAMAP" id="MF_03176">
    <property type="entry name" value="PIF1"/>
    <property type="match status" value="1"/>
</dbReference>
<evidence type="ECO:0000259" key="17">
    <source>
        <dbReference type="SMART" id="SM00382"/>
    </source>
</evidence>
<evidence type="ECO:0000256" key="16">
    <source>
        <dbReference type="SAM" id="MobiDB-lite"/>
    </source>
</evidence>
<dbReference type="GO" id="GO:0005730">
    <property type="term" value="C:nucleolus"/>
    <property type="evidence" value="ECO:0007669"/>
    <property type="project" value="UniProtKB-SubCell"/>
</dbReference>
<evidence type="ECO:0000256" key="2">
    <source>
        <dbReference type="ARBA" id="ARBA00004604"/>
    </source>
</evidence>
<comment type="subcellular location">
    <subcellularLocation>
        <location evidence="2">Nucleus</location>
        <location evidence="2">Nucleolus</location>
    </subcellularLocation>
    <subcellularLocation>
        <location evidence="15">Nucleus</location>
    </subcellularLocation>
    <subcellularLocation>
        <location evidence="15">Mitochondrion</location>
    </subcellularLocation>
</comment>
<gene>
    <name evidence="15" type="primary">PIF1</name>
    <name evidence="18" type="ORF">DASC09_001420</name>
</gene>
<dbReference type="AlphaFoldDB" id="A0AAV5QDJ4"/>
<feature type="compositionally biased region" description="Low complexity" evidence="16">
    <location>
        <begin position="38"/>
        <end position="47"/>
    </location>
</feature>
<comment type="catalytic activity">
    <reaction evidence="14 15">
        <text>ATP + H2O = ADP + phosphate + H(+)</text>
        <dbReference type="Rhea" id="RHEA:13065"/>
        <dbReference type="ChEBI" id="CHEBI:15377"/>
        <dbReference type="ChEBI" id="CHEBI:15378"/>
        <dbReference type="ChEBI" id="CHEBI:30616"/>
        <dbReference type="ChEBI" id="CHEBI:43474"/>
        <dbReference type="ChEBI" id="CHEBI:456216"/>
        <dbReference type="EC" id="5.6.2.3"/>
    </reaction>
</comment>
<keyword evidence="4 15" id="KW-0227">DNA damage</keyword>
<feature type="domain" description="AAA+ ATPase" evidence="17">
    <location>
        <begin position="191"/>
        <end position="387"/>
    </location>
</feature>
<dbReference type="PANTHER" id="PTHR47642">
    <property type="entry name" value="ATP-DEPENDENT DNA HELICASE"/>
    <property type="match status" value="1"/>
</dbReference>
<dbReference type="SMART" id="SM00382">
    <property type="entry name" value="AAA"/>
    <property type="match status" value="1"/>
</dbReference>
<dbReference type="GO" id="GO:0003697">
    <property type="term" value="F:single-stranded DNA binding"/>
    <property type="evidence" value="ECO:0007669"/>
    <property type="project" value="UniProtKB-ARBA"/>
</dbReference>
<evidence type="ECO:0000256" key="6">
    <source>
        <dbReference type="ARBA" id="ARBA00022806"/>
    </source>
</evidence>
<dbReference type="EMBL" id="BTFZ01000001">
    <property type="protein sequence ID" value="GMM32817.1"/>
    <property type="molecule type" value="Genomic_DNA"/>
</dbReference>
<evidence type="ECO:0000256" key="13">
    <source>
        <dbReference type="ARBA" id="ARBA00023242"/>
    </source>
</evidence>
<feature type="compositionally biased region" description="Low complexity" evidence="16">
    <location>
        <begin position="150"/>
        <end position="163"/>
    </location>
</feature>
<dbReference type="SUPFAM" id="SSF52540">
    <property type="entry name" value="P-loop containing nucleoside triphosphate hydrolases"/>
    <property type="match status" value="2"/>
</dbReference>
<keyword evidence="9 15" id="KW-0496">Mitochondrion</keyword>
<evidence type="ECO:0000313" key="19">
    <source>
        <dbReference type="Proteomes" id="UP001360560"/>
    </source>
</evidence>
<accession>A0AAV5QDJ4</accession>